<dbReference type="CDD" id="cd02440">
    <property type="entry name" value="AdoMet_MTases"/>
    <property type="match status" value="1"/>
</dbReference>
<dbReference type="InterPro" id="IPR010743">
    <property type="entry name" value="Methionine_synth_MetW"/>
</dbReference>
<dbReference type="InterPro" id="IPR029063">
    <property type="entry name" value="SAM-dependent_MTases_sf"/>
</dbReference>
<sequence>MITRPEFELISRWIPSGSRVLDLGCGDGALLQLLATRGVTGTGVDVDPVQVKAAIRAGVDIIELDLDRQLNEFGDDTYDFVILSRTLQTVRKPRAVLAEMGRIAVHSVVSMPNFAHWRNRLRLLRGRMPMSKDLPFEWYDTPNLHHSSLPDLEPLFASVDMRIDQRVSLDANGNPHRIGRIAPNLRANSSLYLLHAAR</sequence>
<accession>A0A921EPQ9</accession>
<evidence type="ECO:0000313" key="2">
    <source>
        <dbReference type="Proteomes" id="UP000712713"/>
    </source>
</evidence>
<proteinExistence type="predicted"/>
<comment type="caution">
    <text evidence="1">The sequence shown here is derived from an EMBL/GenBank/DDBJ whole genome shotgun (WGS) entry which is preliminary data.</text>
</comment>
<dbReference type="EMBL" id="DYZF01000114">
    <property type="protein sequence ID" value="HJE51241.1"/>
    <property type="molecule type" value="Genomic_DNA"/>
</dbReference>
<protein>
    <submittedName>
        <fullName evidence="1">Methionine biosynthesis protein MetW</fullName>
    </submittedName>
</protein>
<organism evidence="1 2">
    <name type="scientific">Tessaracoccus flavescens</name>
    <dbReference type="NCBI Taxonomy" id="399497"/>
    <lineage>
        <taxon>Bacteria</taxon>
        <taxon>Bacillati</taxon>
        <taxon>Actinomycetota</taxon>
        <taxon>Actinomycetes</taxon>
        <taxon>Propionibacteriales</taxon>
        <taxon>Propionibacteriaceae</taxon>
        <taxon>Tessaracoccus</taxon>
    </lineage>
</organism>
<reference evidence="1" key="1">
    <citation type="journal article" date="2021" name="PeerJ">
        <title>Extensive microbial diversity within the chicken gut microbiome revealed by metagenomics and culture.</title>
        <authorList>
            <person name="Gilroy R."/>
            <person name="Ravi A."/>
            <person name="Getino M."/>
            <person name="Pursley I."/>
            <person name="Horton D.L."/>
            <person name="Alikhan N.F."/>
            <person name="Baker D."/>
            <person name="Gharbi K."/>
            <person name="Hall N."/>
            <person name="Watson M."/>
            <person name="Adriaenssens E.M."/>
            <person name="Foster-Nyarko E."/>
            <person name="Jarju S."/>
            <person name="Secka A."/>
            <person name="Antonio M."/>
            <person name="Oren A."/>
            <person name="Chaudhuri R.R."/>
            <person name="La Ragione R."/>
            <person name="Hildebrand F."/>
            <person name="Pallen M.J."/>
        </authorList>
    </citation>
    <scope>NUCLEOTIDE SEQUENCE</scope>
    <source>
        <strain evidence="1">ChiGjej3B3-7470</strain>
    </source>
</reference>
<dbReference type="AlphaFoldDB" id="A0A921EPQ9"/>
<dbReference type="SUPFAM" id="SSF53335">
    <property type="entry name" value="S-adenosyl-L-methionine-dependent methyltransferases"/>
    <property type="match status" value="1"/>
</dbReference>
<dbReference type="Proteomes" id="UP000712713">
    <property type="component" value="Unassembled WGS sequence"/>
</dbReference>
<dbReference type="PANTHER" id="PTHR43861">
    <property type="entry name" value="TRANS-ACONITATE 2-METHYLTRANSFERASE-RELATED"/>
    <property type="match status" value="1"/>
</dbReference>
<dbReference type="Pfam" id="PF07021">
    <property type="entry name" value="MetW"/>
    <property type="match status" value="1"/>
</dbReference>
<dbReference type="Gene3D" id="3.40.50.150">
    <property type="entry name" value="Vaccinia Virus protein VP39"/>
    <property type="match status" value="1"/>
</dbReference>
<name>A0A921EPQ9_9ACTN</name>
<dbReference type="NCBIfam" id="TIGR02081">
    <property type="entry name" value="metW"/>
    <property type="match status" value="1"/>
</dbReference>
<gene>
    <name evidence="1" type="primary">metW</name>
    <name evidence="1" type="ORF">K8V15_04575</name>
</gene>
<evidence type="ECO:0000313" key="1">
    <source>
        <dbReference type="EMBL" id="HJE51241.1"/>
    </source>
</evidence>
<reference evidence="1" key="2">
    <citation type="submission" date="2021-09" db="EMBL/GenBank/DDBJ databases">
        <authorList>
            <person name="Gilroy R."/>
        </authorList>
    </citation>
    <scope>NUCLEOTIDE SEQUENCE</scope>
    <source>
        <strain evidence="1">ChiGjej3B3-7470</strain>
    </source>
</reference>